<organism evidence="2 3">
    <name type="scientific">Frankliniella fusca</name>
    <dbReference type="NCBI Taxonomy" id="407009"/>
    <lineage>
        <taxon>Eukaryota</taxon>
        <taxon>Metazoa</taxon>
        <taxon>Ecdysozoa</taxon>
        <taxon>Arthropoda</taxon>
        <taxon>Hexapoda</taxon>
        <taxon>Insecta</taxon>
        <taxon>Pterygota</taxon>
        <taxon>Neoptera</taxon>
        <taxon>Paraneoptera</taxon>
        <taxon>Thysanoptera</taxon>
        <taxon>Terebrantia</taxon>
        <taxon>Thripoidea</taxon>
        <taxon>Thripidae</taxon>
        <taxon>Frankliniella</taxon>
    </lineage>
</organism>
<gene>
    <name evidence="2" type="ORF">KUF71_023895</name>
</gene>
<protein>
    <submittedName>
        <fullName evidence="2">KH domain-containing protein C06G4.1</fullName>
    </submittedName>
</protein>
<dbReference type="AlphaFoldDB" id="A0AAE1LD99"/>
<feature type="domain" description="Transposable element P transposase-like RNase H" evidence="1">
    <location>
        <begin position="12"/>
        <end position="96"/>
    </location>
</feature>
<reference evidence="2" key="1">
    <citation type="submission" date="2021-07" db="EMBL/GenBank/DDBJ databases">
        <authorList>
            <person name="Catto M.A."/>
            <person name="Jacobson A."/>
            <person name="Kennedy G."/>
            <person name="Labadie P."/>
            <person name="Hunt B.G."/>
            <person name="Srinivasan R."/>
        </authorList>
    </citation>
    <scope>NUCLEOTIDE SEQUENCE</scope>
    <source>
        <strain evidence="2">PL_HMW_Pooled</strain>
        <tissue evidence="2">Head</tissue>
    </source>
</reference>
<dbReference type="Proteomes" id="UP001219518">
    <property type="component" value="Unassembled WGS sequence"/>
</dbReference>
<evidence type="ECO:0000313" key="2">
    <source>
        <dbReference type="EMBL" id="KAK3914494.1"/>
    </source>
</evidence>
<evidence type="ECO:0000259" key="1">
    <source>
        <dbReference type="Pfam" id="PF21787"/>
    </source>
</evidence>
<reference evidence="2" key="2">
    <citation type="journal article" date="2023" name="BMC Genomics">
        <title>Pest status, molecular evolution, and epigenetic factors derived from the genome assembly of Frankliniella fusca, a thysanopteran phytovirus vector.</title>
        <authorList>
            <person name="Catto M.A."/>
            <person name="Labadie P.E."/>
            <person name="Jacobson A.L."/>
            <person name="Kennedy G.G."/>
            <person name="Srinivasan R."/>
            <person name="Hunt B.G."/>
        </authorList>
    </citation>
    <scope>NUCLEOTIDE SEQUENCE</scope>
    <source>
        <strain evidence="2">PL_HMW_Pooled</strain>
    </source>
</reference>
<evidence type="ECO:0000313" key="3">
    <source>
        <dbReference type="Proteomes" id="UP001219518"/>
    </source>
</evidence>
<dbReference type="Pfam" id="PF21787">
    <property type="entry name" value="TNP-like_RNaseH_N"/>
    <property type="match status" value="1"/>
</dbReference>
<dbReference type="EMBL" id="JAHWGI010000382">
    <property type="protein sequence ID" value="KAK3914494.1"/>
    <property type="molecule type" value="Genomic_DNA"/>
</dbReference>
<keyword evidence="3" id="KW-1185">Reference proteome</keyword>
<sequence>MLRDEFLPLPSLRTLQRYMQKLSPAYGSLLVDEMKLSEGLWVEKQTLKVLGFVDIGKFTPEVQKDVPADHALSIMFQGFKGQYFQSVSAHLSRGAKYTADDVDNTEDFDENFEYELAHAGKETQKLTKRKRTTRRQEKKVVEDDDYEDTNSVASCVHSCDDSRRLWFVSDFPHLVKLGVRAAGT</sequence>
<name>A0AAE1LD99_9NEOP</name>
<accession>A0AAE1LD99</accession>
<comment type="caution">
    <text evidence="2">The sequence shown here is derived from an EMBL/GenBank/DDBJ whole genome shotgun (WGS) entry which is preliminary data.</text>
</comment>
<dbReference type="InterPro" id="IPR048365">
    <property type="entry name" value="TNP-like_RNaseH_N"/>
</dbReference>
<proteinExistence type="predicted"/>